<accession>A0A0A9DBB2</accession>
<dbReference type="AlphaFoldDB" id="A0A0A9DBB2"/>
<dbReference type="EMBL" id="GBRH01212819">
    <property type="protein sequence ID" value="JAD85076.1"/>
    <property type="molecule type" value="Transcribed_RNA"/>
</dbReference>
<keyword evidence="1" id="KW-1133">Transmembrane helix</keyword>
<protein>
    <submittedName>
        <fullName evidence="2">Uncharacterized protein</fullName>
    </submittedName>
</protein>
<keyword evidence="1" id="KW-0812">Transmembrane</keyword>
<feature type="transmembrane region" description="Helical" evidence="1">
    <location>
        <begin position="99"/>
        <end position="120"/>
    </location>
</feature>
<evidence type="ECO:0000256" key="1">
    <source>
        <dbReference type="SAM" id="Phobius"/>
    </source>
</evidence>
<reference evidence="2" key="1">
    <citation type="submission" date="2014-09" db="EMBL/GenBank/DDBJ databases">
        <authorList>
            <person name="Magalhaes I.L.F."/>
            <person name="Oliveira U."/>
            <person name="Santos F.R."/>
            <person name="Vidigal T.H.D.A."/>
            <person name="Brescovit A.D."/>
            <person name="Santos A.J."/>
        </authorList>
    </citation>
    <scope>NUCLEOTIDE SEQUENCE</scope>
    <source>
        <tissue evidence="2">Shoot tissue taken approximately 20 cm above the soil surface</tissue>
    </source>
</reference>
<proteinExistence type="predicted"/>
<sequence>MPYNCLNIKTDAPASTHHLHVTVQFTTSDYIALPICSRQLRFGVLFREKNVDQYKPVIPIARCFILQFSSMEEVVSEPKPSSMFFDISPWMVISNAKKILASLVLSSGFSCAGNVMVWFVKPFLSSIT</sequence>
<keyword evidence="1" id="KW-0472">Membrane</keyword>
<organism evidence="2">
    <name type="scientific">Arundo donax</name>
    <name type="common">Giant reed</name>
    <name type="synonym">Donax arundinaceus</name>
    <dbReference type="NCBI Taxonomy" id="35708"/>
    <lineage>
        <taxon>Eukaryota</taxon>
        <taxon>Viridiplantae</taxon>
        <taxon>Streptophyta</taxon>
        <taxon>Embryophyta</taxon>
        <taxon>Tracheophyta</taxon>
        <taxon>Spermatophyta</taxon>
        <taxon>Magnoliopsida</taxon>
        <taxon>Liliopsida</taxon>
        <taxon>Poales</taxon>
        <taxon>Poaceae</taxon>
        <taxon>PACMAD clade</taxon>
        <taxon>Arundinoideae</taxon>
        <taxon>Arundineae</taxon>
        <taxon>Arundo</taxon>
    </lineage>
</organism>
<reference evidence="2" key="2">
    <citation type="journal article" date="2015" name="Data Brief">
        <title>Shoot transcriptome of the giant reed, Arundo donax.</title>
        <authorList>
            <person name="Barrero R.A."/>
            <person name="Guerrero F.D."/>
            <person name="Moolhuijzen P."/>
            <person name="Goolsby J.A."/>
            <person name="Tidwell J."/>
            <person name="Bellgard S.E."/>
            <person name="Bellgard M.I."/>
        </authorList>
    </citation>
    <scope>NUCLEOTIDE SEQUENCE</scope>
    <source>
        <tissue evidence="2">Shoot tissue taken approximately 20 cm above the soil surface</tissue>
    </source>
</reference>
<evidence type="ECO:0000313" key="2">
    <source>
        <dbReference type="EMBL" id="JAD85076.1"/>
    </source>
</evidence>
<name>A0A0A9DBB2_ARUDO</name>